<organism evidence="2 3">
    <name type="scientific">Gasterosteus aculeatus aculeatus</name>
    <name type="common">three-spined stickleback</name>
    <dbReference type="NCBI Taxonomy" id="481459"/>
    <lineage>
        <taxon>Eukaryota</taxon>
        <taxon>Metazoa</taxon>
        <taxon>Chordata</taxon>
        <taxon>Craniata</taxon>
        <taxon>Vertebrata</taxon>
        <taxon>Euteleostomi</taxon>
        <taxon>Actinopterygii</taxon>
        <taxon>Neopterygii</taxon>
        <taxon>Teleostei</taxon>
        <taxon>Neoteleostei</taxon>
        <taxon>Acanthomorphata</taxon>
        <taxon>Eupercaria</taxon>
        <taxon>Perciformes</taxon>
        <taxon>Cottioidei</taxon>
        <taxon>Gasterosteales</taxon>
        <taxon>Gasterosteidae</taxon>
        <taxon>Gasterosteus</taxon>
    </lineage>
</organism>
<sequence length="359" mass="41361">MLEIQGVKTSPYHPQTDGLVERFNKTLKSMLKKFVNYSGSDWDRWLPFVLFAYREVPQASTGFSPFQRLYGHPVRGPMDVLNDAWEGPMPQQQCSELSYVLKMRGKLNQYQELANGHLADAQQRQKRSYDKASKRRIFQEGQKVLLLLPTSDSGLLAKWQGQYKITKKLALLRMNSFYQISGKRIKSVNLLKEWVDQSEQSSMWARTVVDEEELQEQYFPTSTETPVFPDLSHLEPGKRRKLQAFMHKDLFSLKPGCTNLIDHHIHLYSPAQRPIRDTTCCIPARLVPGLKQEVEEMLATGIIEPLRSEWCSPVVLVPKKDDPKLRFCVNFSKLHAVSAFDSYAMPRVDELIERLGNAT</sequence>
<dbReference type="GO" id="GO:0015074">
    <property type="term" value="P:DNA integration"/>
    <property type="evidence" value="ECO:0007669"/>
    <property type="project" value="InterPro"/>
</dbReference>
<dbReference type="InterPro" id="IPR050951">
    <property type="entry name" value="Retrovirus_Pol_polyprotein"/>
</dbReference>
<dbReference type="PANTHER" id="PTHR37984:SF15">
    <property type="entry name" value="INTEGRASE CATALYTIC DOMAIN-CONTAINING PROTEIN"/>
    <property type="match status" value="1"/>
</dbReference>
<reference evidence="2" key="2">
    <citation type="submission" date="2025-08" db="UniProtKB">
        <authorList>
            <consortium name="Ensembl"/>
        </authorList>
    </citation>
    <scope>IDENTIFICATION</scope>
</reference>
<dbReference type="Gene3D" id="3.30.420.10">
    <property type="entry name" value="Ribonuclease H-like superfamily/Ribonuclease H"/>
    <property type="match status" value="1"/>
</dbReference>
<keyword evidence="3" id="KW-1185">Reference proteome</keyword>
<dbReference type="GeneTree" id="ENSGT01050000244855"/>
<dbReference type="AlphaFoldDB" id="A0AAQ4PYE8"/>
<reference evidence="2 3" key="1">
    <citation type="journal article" date="2021" name="G3 (Bethesda)">
        <title>Improved contiguity of the threespine stickleback genome using long-read sequencing.</title>
        <authorList>
            <person name="Nath S."/>
            <person name="Shaw D.E."/>
            <person name="White M.A."/>
        </authorList>
    </citation>
    <scope>NUCLEOTIDE SEQUENCE [LARGE SCALE GENOMIC DNA]</scope>
    <source>
        <strain evidence="2 3">Lake Benthic</strain>
    </source>
</reference>
<name>A0AAQ4PYE8_GASAC</name>
<dbReference type="GO" id="GO:0003676">
    <property type="term" value="F:nucleic acid binding"/>
    <property type="evidence" value="ECO:0007669"/>
    <property type="project" value="InterPro"/>
</dbReference>
<evidence type="ECO:0000313" key="2">
    <source>
        <dbReference type="Ensembl" id="ENSGACP00000043870.1"/>
    </source>
</evidence>
<dbReference type="Proteomes" id="UP000007635">
    <property type="component" value="Chromosome IX"/>
</dbReference>
<evidence type="ECO:0000313" key="3">
    <source>
        <dbReference type="Proteomes" id="UP000007635"/>
    </source>
</evidence>
<evidence type="ECO:0000259" key="1">
    <source>
        <dbReference type="PROSITE" id="PS50994"/>
    </source>
</evidence>
<dbReference type="SUPFAM" id="SSF56672">
    <property type="entry name" value="DNA/RNA polymerases"/>
    <property type="match status" value="1"/>
</dbReference>
<dbReference type="SUPFAM" id="SSF53098">
    <property type="entry name" value="Ribonuclease H-like"/>
    <property type="match status" value="1"/>
</dbReference>
<dbReference type="InterPro" id="IPR001584">
    <property type="entry name" value="Integrase_cat-core"/>
</dbReference>
<dbReference type="InterPro" id="IPR043502">
    <property type="entry name" value="DNA/RNA_pol_sf"/>
</dbReference>
<dbReference type="PANTHER" id="PTHR37984">
    <property type="entry name" value="PROTEIN CBG26694"/>
    <property type="match status" value="1"/>
</dbReference>
<dbReference type="Gene3D" id="3.10.10.10">
    <property type="entry name" value="HIV Type 1 Reverse Transcriptase, subunit A, domain 1"/>
    <property type="match status" value="1"/>
</dbReference>
<dbReference type="Ensembl" id="ENSGACT00000080401.1">
    <property type="protein sequence ID" value="ENSGACP00000043870.1"/>
    <property type="gene ID" value="ENSGACG00000029534.1"/>
</dbReference>
<protein>
    <recommendedName>
        <fullName evidence="1">Integrase catalytic domain-containing protein</fullName>
    </recommendedName>
</protein>
<reference evidence="2" key="3">
    <citation type="submission" date="2025-09" db="UniProtKB">
        <authorList>
            <consortium name="Ensembl"/>
        </authorList>
    </citation>
    <scope>IDENTIFICATION</scope>
</reference>
<dbReference type="InterPro" id="IPR012337">
    <property type="entry name" value="RNaseH-like_sf"/>
</dbReference>
<dbReference type="InterPro" id="IPR036397">
    <property type="entry name" value="RNaseH_sf"/>
</dbReference>
<proteinExistence type="predicted"/>
<dbReference type="PROSITE" id="PS50994">
    <property type="entry name" value="INTEGRASE"/>
    <property type="match status" value="1"/>
</dbReference>
<accession>A0AAQ4PYE8</accession>
<feature type="domain" description="Integrase catalytic" evidence="1">
    <location>
        <begin position="1"/>
        <end position="73"/>
    </location>
</feature>